<dbReference type="AlphaFoldDB" id="A0A381VWD6"/>
<dbReference type="EMBL" id="UINC01009989">
    <property type="protein sequence ID" value="SVA44609.1"/>
    <property type="molecule type" value="Genomic_DNA"/>
</dbReference>
<sequence length="154" mass="17217">MVVHHTIHSPGTTGAKLLVTENKEMMGTIGGGIMEYELVNRAQDILSNKNFIPEVHTLNHKKSGSGEQSGMICAGKQTNLYYVCEPEKDRKTVDKMVQVLSESQHAILSISLGGLSLQNQTLDTSDFQFVLNKDDNKWHYQEQLKNFNRIAIIG</sequence>
<feature type="domain" description="XdhC- CoxI" evidence="1">
    <location>
        <begin position="2"/>
        <end position="48"/>
    </location>
</feature>
<evidence type="ECO:0000259" key="1">
    <source>
        <dbReference type="Pfam" id="PF02625"/>
    </source>
</evidence>
<name>A0A381VWD6_9ZZZZ</name>
<organism evidence="2">
    <name type="scientific">marine metagenome</name>
    <dbReference type="NCBI Taxonomy" id="408172"/>
    <lineage>
        <taxon>unclassified sequences</taxon>
        <taxon>metagenomes</taxon>
        <taxon>ecological metagenomes</taxon>
    </lineage>
</organism>
<accession>A0A381VWD6</accession>
<protein>
    <recommendedName>
        <fullName evidence="1">XdhC- CoxI domain-containing protein</fullName>
    </recommendedName>
</protein>
<reference evidence="2" key="1">
    <citation type="submission" date="2018-05" db="EMBL/GenBank/DDBJ databases">
        <authorList>
            <person name="Lanie J.A."/>
            <person name="Ng W.-L."/>
            <person name="Kazmierczak K.M."/>
            <person name="Andrzejewski T.M."/>
            <person name="Davidsen T.M."/>
            <person name="Wayne K.J."/>
            <person name="Tettelin H."/>
            <person name="Glass J.I."/>
            <person name="Rusch D."/>
            <person name="Podicherti R."/>
            <person name="Tsui H.-C.T."/>
            <person name="Winkler M.E."/>
        </authorList>
    </citation>
    <scope>NUCLEOTIDE SEQUENCE</scope>
</reference>
<feature type="non-terminal residue" evidence="2">
    <location>
        <position position="154"/>
    </location>
</feature>
<proteinExistence type="predicted"/>
<evidence type="ECO:0000313" key="2">
    <source>
        <dbReference type="EMBL" id="SVA44609.1"/>
    </source>
</evidence>
<dbReference type="Pfam" id="PF02625">
    <property type="entry name" value="XdhC_CoxI"/>
    <property type="match status" value="1"/>
</dbReference>
<dbReference type="InterPro" id="IPR003777">
    <property type="entry name" value="XdhC_CoxI"/>
</dbReference>
<gene>
    <name evidence="2" type="ORF">METZ01_LOCUS97463</name>
</gene>